<dbReference type="PRINTS" id="PR00987">
    <property type="entry name" value="TRNASYNTHGLU"/>
</dbReference>
<feature type="binding site" evidence="9">
    <location>
        <begin position="277"/>
        <end position="279"/>
    </location>
    <ligand>
        <name>ATP</name>
        <dbReference type="ChEBI" id="CHEBI:30616"/>
    </ligand>
</feature>
<evidence type="ECO:0000313" key="14">
    <source>
        <dbReference type="EMBL" id="BBE17492.1"/>
    </source>
</evidence>
<feature type="binding site" evidence="9">
    <location>
        <position position="238"/>
    </location>
    <ligand>
        <name>ATP</name>
        <dbReference type="ChEBI" id="CHEBI:30616"/>
    </ligand>
</feature>
<dbReference type="Pfam" id="PF20974">
    <property type="entry name" value="tRNA-synt_1c_C2"/>
    <property type="match status" value="1"/>
</dbReference>
<keyword evidence="7 9" id="KW-0030">Aminoacyl-tRNA synthetase</keyword>
<evidence type="ECO:0000256" key="10">
    <source>
        <dbReference type="RuleBase" id="RU363037"/>
    </source>
</evidence>
<keyword evidence="4 9" id="KW-0547">Nucleotide-binding</keyword>
<evidence type="ECO:0000256" key="8">
    <source>
        <dbReference type="ARBA" id="ARBA00048270"/>
    </source>
</evidence>
<dbReference type="NCBIfam" id="TIGR00440">
    <property type="entry name" value="glnS"/>
    <property type="match status" value="1"/>
</dbReference>
<dbReference type="SUPFAM" id="SSF50715">
    <property type="entry name" value="Ribosomal protein L25-like"/>
    <property type="match status" value="1"/>
</dbReference>
<evidence type="ECO:0000256" key="7">
    <source>
        <dbReference type="ARBA" id="ARBA00023146"/>
    </source>
</evidence>
<dbReference type="InterPro" id="IPR020059">
    <property type="entry name" value="Glu/Gln-tRNA-synth_Ib_codon-bd"/>
</dbReference>
<evidence type="ECO:0000259" key="11">
    <source>
        <dbReference type="Pfam" id="PF00749"/>
    </source>
</evidence>
<keyword evidence="5 9" id="KW-0067">ATP-binding</keyword>
<dbReference type="GO" id="GO:0005524">
    <property type="term" value="F:ATP binding"/>
    <property type="evidence" value="ECO:0007669"/>
    <property type="project" value="UniProtKB-UniRule"/>
</dbReference>
<comment type="subcellular location">
    <subcellularLocation>
        <location evidence="9">Cytoplasm</location>
    </subcellularLocation>
</comment>
<dbReference type="HAMAP" id="MF_00126">
    <property type="entry name" value="Gln_tRNA_synth"/>
    <property type="match status" value="1"/>
</dbReference>
<feature type="domain" description="Glutamyl/glutaminyl-tRNA synthetase class Ib anti-codon binding" evidence="12">
    <location>
        <begin position="348"/>
        <end position="448"/>
    </location>
</feature>
<feature type="binding site" evidence="9">
    <location>
        <position position="219"/>
    </location>
    <ligand>
        <name>L-glutamine</name>
        <dbReference type="ChEBI" id="CHEBI:58359"/>
    </ligand>
</feature>
<dbReference type="Gene3D" id="3.40.50.620">
    <property type="entry name" value="HUPs"/>
    <property type="match status" value="1"/>
</dbReference>
<sequence length="565" mass="65512">MSENVIENDNAVKSNNFIHQIVEEEISAGKNNGRVHTRFPPEPNGYLHIGHAKSICLNFGTAQKYNGLTNLRFDDTNPSREETEYVDSIMEDVRWLGFNWGDRLYYASDYFDRLFDFAVKLIKEGKAYIDDQDAETISAQKGTPTRPGTESPFKSRTIEENLDLFMRMKAGEFNEGDCVLRANIDMASPNMHMRDPILYRIMKAPHHRTGDKWCIYPMYDFAHGQCDYWEGITHSICTLEFEVHRPLYDWFVDQLKDSDYRPRQIEFSRLNLNYTVMSKRKLLELVKDNHVTGWDDPRMPTICGLRRRGYTPESIRNFAERIGVTKTDGVTDVALLEYSIREDLNKRAQRVMGVLNPLKVVITNCPEGVVDQMEAVNNPEDASMGTRLVPFTRELYIERDDFMEEPPKKFFRLSPGTEVRLRYAYFITCTDVIKDANGEITEIHCTYDPASRGGNSPDGRKVKSTIHWVSASENIEAEVRLYDRLFSDEEPDGHKDVDFKEFMNHDSLQVLPKCYIEPFVKDAKVLDHFQFERLGYFNVDQDSTAGKLVFNRTVQLKDTWAKQCK</sequence>
<evidence type="ECO:0000313" key="15">
    <source>
        <dbReference type="Proteomes" id="UP001193389"/>
    </source>
</evidence>
<feature type="short sequence motif" description="'HIGH' region" evidence="9">
    <location>
        <begin position="41"/>
        <end position="51"/>
    </location>
</feature>
<name>A0A5K7S7G2_9BACT</name>
<dbReference type="GO" id="GO:0006425">
    <property type="term" value="P:glutaminyl-tRNA aminoacylation"/>
    <property type="evidence" value="ECO:0007669"/>
    <property type="project" value="UniProtKB-UniRule"/>
</dbReference>
<dbReference type="RefSeq" id="WP_318350483.1">
    <property type="nucleotide sequence ID" value="NZ_AP018694.1"/>
</dbReference>
<evidence type="ECO:0000256" key="9">
    <source>
        <dbReference type="HAMAP-Rule" id="MF_00126"/>
    </source>
</evidence>
<evidence type="ECO:0000259" key="12">
    <source>
        <dbReference type="Pfam" id="PF03950"/>
    </source>
</evidence>
<dbReference type="PROSITE" id="PS00178">
    <property type="entry name" value="AA_TRNA_LIGASE_I"/>
    <property type="match status" value="1"/>
</dbReference>
<keyword evidence="15" id="KW-1185">Reference proteome</keyword>
<keyword evidence="3 9" id="KW-0436">Ligase</keyword>
<comment type="catalytic activity">
    <reaction evidence="8 9">
        <text>tRNA(Gln) + L-glutamine + ATP = L-glutaminyl-tRNA(Gln) + AMP + diphosphate</text>
        <dbReference type="Rhea" id="RHEA:20121"/>
        <dbReference type="Rhea" id="RHEA-COMP:9662"/>
        <dbReference type="Rhea" id="RHEA-COMP:9681"/>
        <dbReference type="ChEBI" id="CHEBI:30616"/>
        <dbReference type="ChEBI" id="CHEBI:33019"/>
        <dbReference type="ChEBI" id="CHEBI:58359"/>
        <dbReference type="ChEBI" id="CHEBI:78442"/>
        <dbReference type="ChEBI" id="CHEBI:78521"/>
        <dbReference type="ChEBI" id="CHEBI:456215"/>
        <dbReference type="EC" id="6.1.1.18"/>
    </reaction>
</comment>
<dbReference type="PANTHER" id="PTHR43097:SF5">
    <property type="entry name" value="GLUTAMATE--TRNA LIGASE"/>
    <property type="match status" value="1"/>
</dbReference>
<dbReference type="SUPFAM" id="SSF52374">
    <property type="entry name" value="Nucleotidylyl transferase"/>
    <property type="match status" value="1"/>
</dbReference>
<proteinExistence type="inferred from homology"/>
<dbReference type="InterPro" id="IPR000924">
    <property type="entry name" value="Glu/Gln-tRNA-synth"/>
</dbReference>
<dbReference type="CDD" id="cd00807">
    <property type="entry name" value="GlnRS_core"/>
    <property type="match status" value="1"/>
</dbReference>
<feature type="binding site" evidence="9">
    <location>
        <position position="74"/>
    </location>
    <ligand>
        <name>L-glutamine</name>
        <dbReference type="ChEBI" id="CHEBI:58359"/>
    </ligand>
</feature>
<dbReference type="InterPro" id="IPR050132">
    <property type="entry name" value="Gln/Glu-tRNA_Ligase"/>
</dbReference>
<dbReference type="AlphaFoldDB" id="A0A5K7S7G2"/>
<comment type="subunit">
    <text evidence="9">Monomer.</text>
</comment>
<dbReference type="PANTHER" id="PTHR43097">
    <property type="entry name" value="GLUTAMINE-TRNA LIGASE"/>
    <property type="match status" value="1"/>
</dbReference>
<feature type="binding site" evidence="9">
    <location>
        <begin position="48"/>
        <end position="54"/>
    </location>
    <ligand>
        <name>ATP</name>
        <dbReference type="ChEBI" id="CHEBI:30616"/>
    </ligand>
</feature>
<dbReference type="InterPro" id="IPR011035">
    <property type="entry name" value="Ribosomal_bL25/Gln-tRNA_synth"/>
</dbReference>
<feature type="short sequence motif" description="'KMSKS' region" evidence="9">
    <location>
        <begin position="276"/>
        <end position="280"/>
    </location>
</feature>
<protein>
    <recommendedName>
        <fullName evidence="9">Glutamine--tRNA ligase</fullName>
        <ecNumber evidence="9">6.1.1.18</ecNumber>
    </recommendedName>
    <alternativeName>
        <fullName evidence="9">Glutaminyl-tRNA synthetase</fullName>
        <shortName evidence="9">GlnRS</shortName>
    </alternativeName>
</protein>
<evidence type="ECO:0000256" key="5">
    <source>
        <dbReference type="ARBA" id="ARBA00022840"/>
    </source>
</evidence>
<dbReference type="InterPro" id="IPR022861">
    <property type="entry name" value="Gln_tRNA_ligase_bac"/>
</dbReference>
<dbReference type="Pfam" id="PF03950">
    <property type="entry name" value="tRNA-synt_1c_C"/>
    <property type="match status" value="1"/>
</dbReference>
<feature type="binding site" evidence="9">
    <location>
        <begin position="269"/>
        <end position="270"/>
    </location>
    <ligand>
        <name>ATP</name>
        <dbReference type="ChEBI" id="CHEBI:30616"/>
    </ligand>
</feature>
<dbReference type="GO" id="GO:0006424">
    <property type="term" value="P:glutamyl-tRNA aminoacylation"/>
    <property type="evidence" value="ECO:0007669"/>
    <property type="project" value="UniProtKB-UniRule"/>
</dbReference>
<feature type="domain" description="tRNA synthetases class I (E and Q) anti-codon binding" evidence="13">
    <location>
        <begin position="465"/>
        <end position="540"/>
    </location>
</feature>
<dbReference type="EC" id="6.1.1.18" evidence="9"/>
<dbReference type="InterPro" id="IPR049437">
    <property type="entry name" value="tRNA-synt_1c_C2"/>
</dbReference>
<dbReference type="InterPro" id="IPR014729">
    <property type="entry name" value="Rossmann-like_a/b/a_fold"/>
</dbReference>
<comment type="similarity">
    <text evidence="1 9 10">Belongs to the class-I aminoacyl-tRNA synthetase family.</text>
</comment>
<evidence type="ECO:0000259" key="13">
    <source>
        <dbReference type="Pfam" id="PF20974"/>
    </source>
</evidence>
<dbReference type="Gene3D" id="2.40.240.10">
    <property type="entry name" value="Ribosomal Protein L25, Chain P"/>
    <property type="match status" value="2"/>
</dbReference>
<dbReference type="GO" id="GO:0005829">
    <property type="term" value="C:cytosol"/>
    <property type="evidence" value="ECO:0007669"/>
    <property type="project" value="TreeGrafter"/>
</dbReference>
<evidence type="ECO:0000256" key="1">
    <source>
        <dbReference type="ARBA" id="ARBA00005594"/>
    </source>
</evidence>
<dbReference type="NCBIfam" id="NF011291">
    <property type="entry name" value="PRK14703.1"/>
    <property type="match status" value="1"/>
</dbReference>
<gene>
    <name evidence="9" type="primary">glnS</name>
    <name evidence="14" type="ORF">AQPE_1643</name>
</gene>
<organism evidence="14 15">
    <name type="scientific">Aquipluma nitroreducens</name>
    <dbReference type="NCBI Taxonomy" id="2010828"/>
    <lineage>
        <taxon>Bacteria</taxon>
        <taxon>Pseudomonadati</taxon>
        <taxon>Bacteroidota</taxon>
        <taxon>Bacteroidia</taxon>
        <taxon>Marinilabiliales</taxon>
        <taxon>Prolixibacteraceae</taxon>
        <taxon>Aquipluma</taxon>
    </lineage>
</organism>
<feature type="binding site" evidence="9">
    <location>
        <begin position="42"/>
        <end position="44"/>
    </location>
    <ligand>
        <name>ATP</name>
        <dbReference type="ChEBI" id="CHEBI:30616"/>
    </ligand>
</feature>
<feature type="domain" description="Glutamyl/glutaminyl-tRNA synthetase class Ib catalytic" evidence="11">
    <location>
        <begin position="35"/>
        <end position="345"/>
    </location>
</feature>
<dbReference type="FunFam" id="2.40.240.10:FF:000001">
    <property type="entry name" value="Glutamine--tRNA ligase"/>
    <property type="match status" value="1"/>
</dbReference>
<reference evidence="14" key="1">
    <citation type="journal article" date="2020" name="Int. J. Syst. Evol. Microbiol.">
        <title>Aquipluma nitroreducens gen. nov. sp. nov., a novel facultatively anaerobic bacterium isolated from a freshwater lake.</title>
        <authorList>
            <person name="Watanabe M."/>
            <person name="Kojima H."/>
            <person name="Fukui M."/>
        </authorList>
    </citation>
    <scope>NUCLEOTIDE SEQUENCE</scope>
    <source>
        <strain evidence="14">MeG22</strain>
    </source>
</reference>
<evidence type="ECO:0000256" key="4">
    <source>
        <dbReference type="ARBA" id="ARBA00022741"/>
    </source>
</evidence>
<accession>A0A5K7S7G2</accession>
<dbReference type="KEGG" id="anf:AQPE_1643"/>
<dbReference type="InterPro" id="IPR004514">
    <property type="entry name" value="Gln-tRNA-synth"/>
</dbReference>
<keyword evidence="2 9" id="KW-0963">Cytoplasm</keyword>
<dbReference type="GO" id="GO:0004819">
    <property type="term" value="F:glutamine-tRNA ligase activity"/>
    <property type="evidence" value="ECO:0007669"/>
    <property type="project" value="UniProtKB-UniRule"/>
</dbReference>
<dbReference type="EMBL" id="AP018694">
    <property type="protein sequence ID" value="BBE17492.1"/>
    <property type="molecule type" value="Genomic_DNA"/>
</dbReference>
<dbReference type="Pfam" id="PF00749">
    <property type="entry name" value="tRNA-synt_1c"/>
    <property type="match status" value="1"/>
</dbReference>
<dbReference type="FunFam" id="3.40.50.620:FF:000037">
    <property type="entry name" value="Glutamine--tRNA ligase cytoplasmic"/>
    <property type="match status" value="1"/>
</dbReference>
<evidence type="ECO:0000256" key="3">
    <source>
        <dbReference type="ARBA" id="ARBA00022598"/>
    </source>
</evidence>
<comment type="caution">
    <text evidence="9">Lacks conserved residue(s) required for the propagation of feature annotation.</text>
</comment>
<dbReference type="InterPro" id="IPR020058">
    <property type="entry name" value="Glu/Gln-tRNA-synth_Ib_cat-dom"/>
</dbReference>
<dbReference type="InterPro" id="IPR001412">
    <property type="entry name" value="aa-tRNA-synth_I_CS"/>
</dbReference>
<evidence type="ECO:0000256" key="6">
    <source>
        <dbReference type="ARBA" id="ARBA00022917"/>
    </source>
</evidence>
<dbReference type="Proteomes" id="UP001193389">
    <property type="component" value="Chromosome"/>
</dbReference>
<keyword evidence="6 9" id="KW-0648">Protein biosynthesis</keyword>
<evidence type="ECO:0000256" key="2">
    <source>
        <dbReference type="ARBA" id="ARBA00022490"/>
    </source>
</evidence>
<dbReference type="InterPro" id="IPR020056">
    <property type="entry name" value="Rbsml_bL25/Gln-tRNA_synth_N"/>
</dbReference>